<accession>A0A7Z3H1X4</accession>
<dbReference type="Gene3D" id="2.80.10.50">
    <property type="match status" value="1"/>
</dbReference>
<name>A0A7Z3H1X4_PSEFL</name>
<sequence length="441" mass="47483">MPSNSRIMTSYLLLLTVVEIPIEAFTVRTPIRGQIMRKLKAGELDPGFGNDGIHPLEPHGDFFQAFGLSRSDNGELFVAGSSDGSERNFTNFVLIKLDPRGEREKSFATNGVLEARFSPDASLSSVGLKAFPLENSNIVLIGQFNNGTNAPLPGLAQVRPDGTFDTDFADQGTHVVRTSLIPEYGAPSGTVIDGSRQSSGAWVTINPHVAGPELTMTLIVMTRANGTPATEFNDGKGYVELPLSGGEETRLNAIAVDQRDAILVCGHTTDVRGIKTGIVMRFQPNGMEDKSFANNGALQSTELYFDNLLPCDDRILCCGSTRSGEALIAQLDRDGNPLHSPSITPAEVSTCWIKVAWHDNHILALGEQQFPFGTGTVVARFNERGILDPSFGRDGGWTSILFNGQPAEPRDIVIDSSGILVLASAKDLTGSQTHFLARLLN</sequence>
<dbReference type="InterPro" id="IPR013431">
    <property type="entry name" value="Delta_60_rpt"/>
</dbReference>
<evidence type="ECO:0008006" key="3">
    <source>
        <dbReference type="Google" id="ProtNLM"/>
    </source>
</evidence>
<dbReference type="NCBIfam" id="TIGR02608">
    <property type="entry name" value="delta_60_rpt"/>
    <property type="match status" value="2"/>
</dbReference>
<dbReference type="Pfam" id="PF17164">
    <property type="entry name" value="DUF5122"/>
    <property type="match status" value="1"/>
</dbReference>
<gene>
    <name evidence="1" type="ORF">C6Y56_23315</name>
</gene>
<evidence type="ECO:0000313" key="2">
    <source>
        <dbReference type="Proteomes" id="UP000501669"/>
    </source>
</evidence>
<evidence type="ECO:0000313" key="1">
    <source>
        <dbReference type="EMBL" id="QJP97363.1"/>
    </source>
</evidence>
<organism evidence="1 2">
    <name type="scientific">Pseudomonas fluorescens</name>
    <dbReference type="NCBI Taxonomy" id="294"/>
    <lineage>
        <taxon>Bacteria</taxon>
        <taxon>Pseudomonadati</taxon>
        <taxon>Pseudomonadota</taxon>
        <taxon>Gammaproteobacteria</taxon>
        <taxon>Pseudomonadales</taxon>
        <taxon>Pseudomonadaceae</taxon>
        <taxon>Pseudomonas</taxon>
    </lineage>
</organism>
<protein>
    <recommendedName>
        <fullName evidence="3">Delta-60 repeat protein</fullName>
    </recommendedName>
</protein>
<dbReference type="Proteomes" id="UP000501669">
    <property type="component" value="Chromosome"/>
</dbReference>
<proteinExistence type="predicted"/>
<dbReference type="EMBL" id="CP027561">
    <property type="protein sequence ID" value="QJP97363.1"/>
    <property type="molecule type" value="Genomic_DNA"/>
</dbReference>
<reference evidence="1 2" key="1">
    <citation type="submission" date="2018-03" db="EMBL/GenBank/DDBJ databases">
        <title>Complete genome sequence of Pseudomonas fluorescens sp. G7.</title>
        <authorList>
            <person name="Gao C.-H."/>
            <person name="Li Z."/>
            <person name="Cai P."/>
        </authorList>
    </citation>
    <scope>NUCLEOTIDE SEQUENCE [LARGE SCALE GENOMIC DNA]</scope>
    <source>
        <strain evidence="1 2">G7</strain>
    </source>
</reference>
<dbReference type="AlphaFoldDB" id="A0A7Z3H1X4"/>
<dbReference type="SUPFAM" id="SSF101898">
    <property type="entry name" value="NHL repeat"/>
    <property type="match status" value="1"/>
</dbReference>